<dbReference type="SUPFAM" id="SSF52540">
    <property type="entry name" value="P-loop containing nucleoside triphosphate hydrolases"/>
    <property type="match status" value="1"/>
</dbReference>
<dbReference type="CDD" id="cd01129">
    <property type="entry name" value="PulE-GspE-like"/>
    <property type="match status" value="1"/>
</dbReference>
<evidence type="ECO:0000259" key="4">
    <source>
        <dbReference type="PROSITE" id="PS00662"/>
    </source>
</evidence>
<comment type="caution">
    <text evidence="5">The sequence shown here is derived from an EMBL/GenBank/DDBJ whole genome shotgun (WGS) entry which is preliminary data.</text>
</comment>
<dbReference type="Pfam" id="PF00437">
    <property type="entry name" value="T2SSE"/>
    <property type="match status" value="1"/>
</dbReference>
<dbReference type="Gene3D" id="3.40.50.300">
    <property type="entry name" value="P-loop containing nucleotide triphosphate hydrolases"/>
    <property type="match status" value="1"/>
</dbReference>
<dbReference type="InterPro" id="IPR001482">
    <property type="entry name" value="T2SS/T4SS_dom"/>
</dbReference>
<dbReference type="Pfam" id="PF05157">
    <property type="entry name" value="MshEN"/>
    <property type="match status" value="1"/>
</dbReference>
<comment type="similarity">
    <text evidence="1">Belongs to the GSP E family.</text>
</comment>
<protein>
    <recommendedName>
        <fullName evidence="4">Bacterial type II secretion system protein E domain-containing protein</fullName>
    </recommendedName>
</protein>
<dbReference type="EMBL" id="MFLK01000053">
    <property type="protein sequence ID" value="OGG65299.1"/>
    <property type="molecule type" value="Genomic_DNA"/>
</dbReference>
<dbReference type="STRING" id="1798497.A3D71_03600"/>
<reference evidence="5 6" key="1">
    <citation type="journal article" date="2016" name="Nat. Commun.">
        <title>Thousands of microbial genomes shed light on interconnected biogeochemical processes in an aquifer system.</title>
        <authorList>
            <person name="Anantharaman K."/>
            <person name="Brown C.T."/>
            <person name="Hug L.A."/>
            <person name="Sharon I."/>
            <person name="Castelle C.J."/>
            <person name="Probst A.J."/>
            <person name="Thomas B.C."/>
            <person name="Singh A."/>
            <person name="Wilkins M.J."/>
            <person name="Karaoz U."/>
            <person name="Brodie E.L."/>
            <person name="Williams K.H."/>
            <person name="Hubbard S.S."/>
            <person name="Banfield J.F."/>
        </authorList>
    </citation>
    <scope>NUCLEOTIDE SEQUENCE [LARGE SCALE GENOMIC DNA]</scope>
</reference>
<dbReference type="GO" id="GO:0016887">
    <property type="term" value="F:ATP hydrolysis activity"/>
    <property type="evidence" value="ECO:0007669"/>
    <property type="project" value="TreeGrafter"/>
</dbReference>
<organism evidence="5 6">
    <name type="scientific">Candidatus Kaiserbacteria bacterium RIFCSPHIGHO2_02_FULL_55_20</name>
    <dbReference type="NCBI Taxonomy" id="1798497"/>
    <lineage>
        <taxon>Bacteria</taxon>
        <taxon>Candidatus Kaiseribacteriota</taxon>
    </lineage>
</organism>
<keyword evidence="3" id="KW-0067">ATP-binding</keyword>
<evidence type="ECO:0000256" key="2">
    <source>
        <dbReference type="ARBA" id="ARBA00022741"/>
    </source>
</evidence>
<dbReference type="InterPro" id="IPR007831">
    <property type="entry name" value="T2SS_GspE_N"/>
</dbReference>
<evidence type="ECO:0000313" key="5">
    <source>
        <dbReference type="EMBL" id="OGG65299.1"/>
    </source>
</evidence>
<keyword evidence="2" id="KW-0547">Nucleotide-binding</keyword>
<dbReference type="SUPFAM" id="SSF160246">
    <property type="entry name" value="EspE N-terminal domain-like"/>
    <property type="match status" value="1"/>
</dbReference>
<sequence>MYISDTHLKSFLADAGLVSAKDFDAAEAEAKRSGQPVGDILKARSAIGEDELRRTYAYILGIPFVSLIGTAINLDVLSLIPEPVARRNNIIAYNNRGEELEVAMLDTDDLAAIDFIKKKTHLKILPRLTDVASIKAALKQYQQGLKDNLGDVIGRETAALEKAAGAGKEENLKEIAEGTPTVRIVDTLIRHANAQNASDIHIEPLEQTLLIRYRIDGILHDAMELPKNAAAAITARIKVLANMRLDEHRLPQDGRFGAESGGEKISFRVSILPTYYGEKIVMRLLRDSISGFTLESIGFHGTGLERMHEAMRKTTGMILTTGPTGAGKSTTLYTLLDIVNTPDVNISTIEDPIEYQMARVNQTQVRPEIGFTFANGLRSLVRQDPDIVMVGEIRDKETASLAVNAALTGHLVLSTLHTNSAAGAVARLLDMGIEPFLLVSTLRVIIGQRLVRKLSPDKEKYELSRDEQAQLEHVIDPGVVLKALKEEKAVPPDATWKNIPFFKPKENGKTPSGYSGRVGIYEVLPVTSTIKELIMKNETGDAIEKQARSEGMLTMSEDGFFKSVQGITTIEEVLRVITE</sequence>
<dbReference type="AlphaFoldDB" id="A0A1F6DV18"/>
<dbReference type="GO" id="GO:0005524">
    <property type="term" value="F:ATP binding"/>
    <property type="evidence" value="ECO:0007669"/>
    <property type="project" value="UniProtKB-KW"/>
</dbReference>
<gene>
    <name evidence="5" type="ORF">A3D71_03600</name>
</gene>
<name>A0A1F6DV18_9BACT</name>
<proteinExistence type="inferred from homology"/>
<evidence type="ECO:0000256" key="3">
    <source>
        <dbReference type="ARBA" id="ARBA00022840"/>
    </source>
</evidence>
<dbReference type="Proteomes" id="UP000177652">
    <property type="component" value="Unassembled WGS sequence"/>
</dbReference>
<evidence type="ECO:0000313" key="6">
    <source>
        <dbReference type="Proteomes" id="UP000177652"/>
    </source>
</evidence>
<feature type="domain" description="Bacterial type II secretion system protein E" evidence="4">
    <location>
        <begin position="381"/>
        <end position="395"/>
    </location>
</feature>
<accession>A0A1F6DV18</accession>
<dbReference type="InterPro" id="IPR027417">
    <property type="entry name" value="P-loop_NTPase"/>
</dbReference>
<dbReference type="PANTHER" id="PTHR30258">
    <property type="entry name" value="TYPE II SECRETION SYSTEM PROTEIN GSPE-RELATED"/>
    <property type="match status" value="1"/>
</dbReference>
<dbReference type="PANTHER" id="PTHR30258:SF1">
    <property type="entry name" value="PROTEIN TRANSPORT PROTEIN HOFB HOMOLOG"/>
    <property type="match status" value="1"/>
</dbReference>
<dbReference type="InterPro" id="IPR037257">
    <property type="entry name" value="T2SS_E_N_sf"/>
</dbReference>
<dbReference type="GO" id="GO:0005886">
    <property type="term" value="C:plasma membrane"/>
    <property type="evidence" value="ECO:0007669"/>
    <property type="project" value="TreeGrafter"/>
</dbReference>
<dbReference type="PROSITE" id="PS00662">
    <property type="entry name" value="T2SP_E"/>
    <property type="match status" value="1"/>
</dbReference>
<dbReference type="Gene3D" id="3.30.450.90">
    <property type="match status" value="1"/>
</dbReference>
<evidence type="ECO:0000256" key="1">
    <source>
        <dbReference type="ARBA" id="ARBA00006611"/>
    </source>
</evidence>
<dbReference type="Gene3D" id="3.30.300.160">
    <property type="entry name" value="Type II secretion system, protein E, N-terminal domain"/>
    <property type="match status" value="1"/>
</dbReference>